<evidence type="ECO:0000256" key="1">
    <source>
        <dbReference type="SAM" id="MobiDB-lite"/>
    </source>
</evidence>
<dbReference type="SUPFAM" id="SSF116846">
    <property type="entry name" value="MIT domain"/>
    <property type="match status" value="2"/>
</dbReference>
<protein>
    <recommendedName>
        <fullName evidence="2">MIT domain-containing protein</fullName>
    </recommendedName>
</protein>
<dbReference type="PANTHER" id="PTHR15508">
    <property type="entry name" value="RIBOSOMAL PROTEIN S6 KINASE"/>
    <property type="match status" value="1"/>
</dbReference>
<evidence type="ECO:0000313" key="4">
    <source>
        <dbReference type="Proteomes" id="UP001465755"/>
    </source>
</evidence>
<dbReference type="Gene3D" id="1.20.58.80">
    <property type="entry name" value="Phosphotransferase system, lactose/cellobiose-type IIA subunit"/>
    <property type="match status" value="2"/>
</dbReference>
<dbReference type="PANTHER" id="PTHR15508:SF9">
    <property type="entry name" value="SORTING NEXIN-15"/>
    <property type="match status" value="1"/>
</dbReference>
<dbReference type="InterPro" id="IPR051866">
    <property type="entry name" value="Intracell_Sig-Traffick_Protein"/>
</dbReference>
<dbReference type="Pfam" id="PF04212">
    <property type="entry name" value="MIT"/>
    <property type="match status" value="2"/>
</dbReference>
<feature type="compositionally biased region" description="Polar residues" evidence="1">
    <location>
        <begin position="7"/>
        <end position="16"/>
    </location>
</feature>
<dbReference type="InterPro" id="IPR036181">
    <property type="entry name" value="MIT_dom_sf"/>
</dbReference>
<comment type="caution">
    <text evidence="3">The sequence shown here is derived from an EMBL/GenBank/DDBJ whole genome shotgun (WGS) entry which is preliminary data.</text>
</comment>
<dbReference type="SMART" id="SM00745">
    <property type="entry name" value="MIT"/>
    <property type="match status" value="2"/>
</dbReference>
<dbReference type="InterPro" id="IPR007330">
    <property type="entry name" value="MIT_dom"/>
</dbReference>
<organism evidence="3 4">
    <name type="scientific">Symbiochloris irregularis</name>
    <dbReference type="NCBI Taxonomy" id="706552"/>
    <lineage>
        <taxon>Eukaryota</taxon>
        <taxon>Viridiplantae</taxon>
        <taxon>Chlorophyta</taxon>
        <taxon>core chlorophytes</taxon>
        <taxon>Trebouxiophyceae</taxon>
        <taxon>Trebouxiales</taxon>
        <taxon>Trebouxiaceae</taxon>
        <taxon>Symbiochloris</taxon>
    </lineage>
</organism>
<reference evidence="3 4" key="1">
    <citation type="journal article" date="2024" name="Nat. Commun.">
        <title>Phylogenomics reveals the evolutionary origins of lichenization in chlorophyte algae.</title>
        <authorList>
            <person name="Puginier C."/>
            <person name="Libourel C."/>
            <person name="Otte J."/>
            <person name="Skaloud P."/>
            <person name="Haon M."/>
            <person name="Grisel S."/>
            <person name="Petersen M."/>
            <person name="Berrin J.G."/>
            <person name="Delaux P.M."/>
            <person name="Dal Grande F."/>
            <person name="Keller J."/>
        </authorList>
    </citation>
    <scope>NUCLEOTIDE SEQUENCE [LARGE SCALE GENOMIC DNA]</scope>
    <source>
        <strain evidence="3 4">SAG 2036</strain>
    </source>
</reference>
<gene>
    <name evidence="3" type="ORF">WJX73_003107</name>
</gene>
<evidence type="ECO:0000313" key="3">
    <source>
        <dbReference type="EMBL" id="KAK9799403.1"/>
    </source>
</evidence>
<dbReference type="EMBL" id="JALJOQ010000089">
    <property type="protein sequence ID" value="KAK9799403.1"/>
    <property type="molecule type" value="Genomic_DNA"/>
</dbReference>
<accession>A0AAW1NW46</accession>
<dbReference type="Proteomes" id="UP001465755">
    <property type="component" value="Unassembled WGS sequence"/>
</dbReference>
<evidence type="ECO:0000259" key="2">
    <source>
        <dbReference type="SMART" id="SM00745"/>
    </source>
</evidence>
<feature type="domain" description="MIT" evidence="2">
    <location>
        <begin position="102"/>
        <end position="179"/>
    </location>
</feature>
<name>A0AAW1NW46_9CHLO</name>
<keyword evidence="4" id="KW-1185">Reference proteome</keyword>
<feature type="region of interest" description="Disordered" evidence="1">
    <location>
        <begin position="1"/>
        <end position="38"/>
    </location>
</feature>
<sequence>MPDDQTDQSSPEQSASALELAQGHLRTASEREEAQDFSAAMQEYQAGLQYLLRCLETERDPEKRSAACLQARRALDKAEALKLLLQDQERSQQQQGSLSSPAKDSIAKTADCIRAAVLADRAGDLPTAIQAYTEGLGYLLDHLKQETDPKARAGIAAKAHQYMERTEMLKALVKSAGAVMEQVQQRAEMPHPSQMLSASASS</sequence>
<feature type="domain" description="MIT" evidence="2">
    <location>
        <begin position="14"/>
        <end position="91"/>
    </location>
</feature>
<proteinExistence type="predicted"/>
<dbReference type="AlphaFoldDB" id="A0AAW1NW46"/>